<evidence type="ECO:0000313" key="3">
    <source>
        <dbReference type="EMBL" id="CUR34693.1"/>
    </source>
</evidence>
<dbReference type="Pfam" id="PF12708">
    <property type="entry name" value="Pect-lyase_RHGA_epim"/>
    <property type="match status" value="1"/>
</dbReference>
<dbReference type="AlphaFoldDB" id="A0A1J1LQ38"/>
<evidence type="ECO:0000313" key="4">
    <source>
        <dbReference type="Proteomes" id="UP000184315"/>
    </source>
</evidence>
<accession>A0A1J1LQ38</accession>
<dbReference type="OrthoDB" id="436388at2"/>
<feature type="transmembrane region" description="Helical" evidence="1">
    <location>
        <begin position="12"/>
        <end position="35"/>
    </location>
</feature>
<gene>
    <name evidence="3" type="ORF">PL9214650132</name>
</gene>
<reference evidence="4" key="1">
    <citation type="submission" date="2015-10" db="EMBL/GenBank/DDBJ databases">
        <authorList>
            <person name="Regsiter A."/>
            <person name="william w."/>
        </authorList>
    </citation>
    <scope>NUCLEOTIDE SEQUENCE [LARGE SCALE GENOMIC DNA]</scope>
</reference>
<evidence type="ECO:0000259" key="2">
    <source>
        <dbReference type="Pfam" id="PF12708"/>
    </source>
</evidence>
<dbReference type="RefSeq" id="WP_072721420.1">
    <property type="nucleotide sequence ID" value="NZ_LN889813.1"/>
</dbReference>
<dbReference type="EMBL" id="CZDF01000172">
    <property type="protein sequence ID" value="CUR34693.1"/>
    <property type="molecule type" value="Genomic_DNA"/>
</dbReference>
<feature type="domain" description="Rhamnogalacturonase A/B/Epimerase-like pectate lyase" evidence="2">
    <location>
        <begin position="101"/>
        <end position="202"/>
    </location>
</feature>
<name>A0A1J1LQ38_9CYAN</name>
<proteinExistence type="predicted"/>
<keyword evidence="1" id="KW-0812">Transmembrane</keyword>
<keyword evidence="4" id="KW-1185">Reference proteome</keyword>
<dbReference type="SUPFAM" id="SSF51126">
    <property type="entry name" value="Pectin lyase-like"/>
    <property type="match status" value="1"/>
</dbReference>
<evidence type="ECO:0000256" key="1">
    <source>
        <dbReference type="SAM" id="Phobius"/>
    </source>
</evidence>
<dbReference type="STRING" id="671072.PL9214650132"/>
<dbReference type="InterPro" id="IPR024535">
    <property type="entry name" value="RHGA/B-epi-like_pectate_lyase"/>
</dbReference>
<keyword evidence="1" id="KW-1133">Transmembrane helix</keyword>
<dbReference type="Gene3D" id="2.160.20.10">
    <property type="entry name" value="Single-stranded right-handed beta-helix, Pectin lyase-like"/>
    <property type="match status" value="1"/>
</dbReference>
<dbReference type="Proteomes" id="UP000184315">
    <property type="component" value="Unassembled WGS sequence"/>
</dbReference>
<sequence>MLKQQRVKRFIIFFLGTIIFIGLTVVGYAFTTLLLSDNSSILSSSPSLSTCGSPSGGETDNAIASFYGNNSYSWTNKIQWNCVYNIKDFTGSTVVEQFNDARDAAANNGGGVVYFPSGTYIFDDSIKLKSSVVIRGETPNVKSAKLNDYNPPAKLIFPEYKPQLSGNGTPNETAFKSIQTQTPNQDSNIGIVNLDINRGAINFVGDLDNTKSSNIIIFGIRSNNVAKPDPKVPNLEFQNPWQRYSHRFAANIELTVYQNLLVANNRINDKITDNYEQPGYRLQSKDKKKVITYEEGNKVPFNYSNHYGISVNRGGKKDGFQLAGTPTTEPGLFRKGIVIRDNWVYHTMRVAIHAAGDGLMIQDNEIKDEPNKQWWTDPTGTREATGAVTLENRGIDWSGWNVLIEGNDYQVYRHQIGETNYLSVDGEGILIQECCGGTTVKNVKIKNNKGNAYIGLYKVQDINNATIENNQIIDSDIFVMADTNNQPYSMNQVKIINNQVSGNIIAKGSLGGQGNQISGNQGNQSGKLNYSCSIEVNNNSGFNVQPCSPLR</sequence>
<organism evidence="3 4">
    <name type="scientific">Planktothrix tepida PCC 9214</name>
    <dbReference type="NCBI Taxonomy" id="671072"/>
    <lineage>
        <taxon>Bacteria</taxon>
        <taxon>Bacillati</taxon>
        <taxon>Cyanobacteriota</taxon>
        <taxon>Cyanophyceae</taxon>
        <taxon>Oscillatoriophycideae</taxon>
        <taxon>Oscillatoriales</taxon>
        <taxon>Microcoleaceae</taxon>
        <taxon>Planktothrix</taxon>
    </lineage>
</organism>
<keyword evidence="1" id="KW-0472">Membrane</keyword>
<dbReference type="InterPro" id="IPR012334">
    <property type="entry name" value="Pectin_lyas_fold"/>
</dbReference>
<protein>
    <recommendedName>
        <fullName evidence="2">Rhamnogalacturonase A/B/Epimerase-like pectate lyase domain-containing protein</fullName>
    </recommendedName>
</protein>
<dbReference type="InterPro" id="IPR011050">
    <property type="entry name" value="Pectin_lyase_fold/virulence"/>
</dbReference>